<proteinExistence type="predicted"/>
<keyword evidence="2" id="KW-1185">Reference proteome</keyword>
<organism evidence="1 2">
    <name type="scientific">Poseidonocella pacifica</name>
    <dbReference type="NCBI Taxonomy" id="871651"/>
    <lineage>
        <taxon>Bacteria</taxon>
        <taxon>Pseudomonadati</taxon>
        <taxon>Pseudomonadota</taxon>
        <taxon>Alphaproteobacteria</taxon>
        <taxon>Rhodobacterales</taxon>
        <taxon>Roseobacteraceae</taxon>
        <taxon>Poseidonocella</taxon>
    </lineage>
</organism>
<evidence type="ECO:0000313" key="1">
    <source>
        <dbReference type="EMBL" id="SFA91858.1"/>
    </source>
</evidence>
<dbReference type="AlphaFoldDB" id="A0A1I0WUL1"/>
<gene>
    <name evidence="1" type="ORF">SAMN05421688_1751</name>
</gene>
<dbReference type="EMBL" id="FOJU01000002">
    <property type="protein sequence ID" value="SFA91858.1"/>
    <property type="molecule type" value="Genomic_DNA"/>
</dbReference>
<dbReference type="Proteomes" id="UP000198796">
    <property type="component" value="Unassembled WGS sequence"/>
</dbReference>
<name>A0A1I0WUL1_9RHOB</name>
<sequence length="30" mass="3322">MHYTPRFVIDALLLSIANLPPRKIAEAEAA</sequence>
<evidence type="ECO:0000313" key="2">
    <source>
        <dbReference type="Proteomes" id="UP000198796"/>
    </source>
</evidence>
<reference evidence="1 2" key="1">
    <citation type="submission" date="2016-10" db="EMBL/GenBank/DDBJ databases">
        <authorList>
            <person name="de Groot N.N."/>
        </authorList>
    </citation>
    <scope>NUCLEOTIDE SEQUENCE [LARGE SCALE GENOMIC DNA]</scope>
    <source>
        <strain evidence="1 2">DSM 29316</strain>
    </source>
</reference>
<protein>
    <submittedName>
        <fullName evidence="1">Uncharacterized protein</fullName>
    </submittedName>
</protein>
<accession>A0A1I0WUL1</accession>